<sequence length="412" mass="42635">MKMVIPVSLTSNVPPIQFTDAGIVLPVESAILAGVQADINSAFGGGTNPSLETPQGQLASSETAIIADKNNQFAYFTNQIDPDYASGAWQDAIGRIYFLTRNPATSTSVSCTLTGISGTVIPAGALAKDVSGNTYANAGDVTIGSGGTVTATFNNVATGPISCASNSLTKIYQSISGWDAITNATAGSLGADVESRADFEFRRRNSVALNAKGTTSAIYANVFDVSGVTDCYVIDNPTSATVNTGVTSYPVAGHSVYVAVVGGVDTDIANAIWAKKDLGCDYNGNTTVNVTDTSGYNYPYPTYAVKFNRPTSIAIKFSVSIVNNSLLPSDITTQVKNAIIAKFNGADGSSRERIGAYIFASNYYSGITSLSPLISITSLQVAKGAGSLATSLQMGIDEAPTLQASDITVTLV</sequence>
<dbReference type="InterPro" id="IPR006949">
    <property type="entry name" value="Barrel_Baseplate_J-like"/>
</dbReference>
<protein>
    <submittedName>
        <fullName evidence="2">Baseplate protein J-like</fullName>
    </submittedName>
</protein>
<dbReference type="InterPro" id="IPR052399">
    <property type="entry name" value="Phage_Baseplate_Assmbl_Protein"/>
</dbReference>
<proteinExistence type="predicted"/>
<feature type="domain" description="Baseplate protein J-like barrel" evidence="1">
    <location>
        <begin position="111"/>
        <end position="188"/>
    </location>
</feature>
<evidence type="ECO:0000313" key="2">
    <source>
        <dbReference type="EMBL" id="CAB5155589.1"/>
    </source>
</evidence>
<reference evidence="2" key="1">
    <citation type="submission" date="2020-05" db="EMBL/GenBank/DDBJ databases">
        <authorList>
            <person name="Chiriac C."/>
            <person name="Salcher M."/>
            <person name="Ghai R."/>
            <person name="Kavagutti S V."/>
        </authorList>
    </citation>
    <scope>NUCLEOTIDE SEQUENCE</scope>
</reference>
<dbReference type="PANTHER" id="PTHR37829">
    <property type="entry name" value="PHAGE-LIKE ELEMENT PBSX PROTEIN XKDT"/>
    <property type="match status" value="1"/>
</dbReference>
<dbReference type="EMBL" id="LR798199">
    <property type="protein sequence ID" value="CAB5155589.1"/>
    <property type="molecule type" value="Genomic_DNA"/>
</dbReference>
<name>A0A6J7W7U2_9CAUD</name>
<dbReference type="PANTHER" id="PTHR37829:SF3">
    <property type="entry name" value="PROTEIN JAYE-RELATED"/>
    <property type="match status" value="1"/>
</dbReference>
<dbReference type="Pfam" id="PF04865">
    <property type="entry name" value="Baseplate_J"/>
    <property type="match status" value="1"/>
</dbReference>
<gene>
    <name evidence="2" type="ORF">UFOVP150_17</name>
</gene>
<organism evidence="2">
    <name type="scientific">uncultured Caudovirales phage</name>
    <dbReference type="NCBI Taxonomy" id="2100421"/>
    <lineage>
        <taxon>Viruses</taxon>
        <taxon>Duplodnaviria</taxon>
        <taxon>Heunggongvirae</taxon>
        <taxon>Uroviricota</taxon>
        <taxon>Caudoviricetes</taxon>
        <taxon>Peduoviridae</taxon>
        <taxon>Maltschvirus</taxon>
        <taxon>Maltschvirus maltsch</taxon>
    </lineage>
</organism>
<accession>A0A6J7W7U2</accession>
<evidence type="ECO:0000259" key="1">
    <source>
        <dbReference type="Pfam" id="PF04865"/>
    </source>
</evidence>